<dbReference type="AlphaFoldDB" id="A0A545UXF2"/>
<evidence type="ECO:0000313" key="1">
    <source>
        <dbReference type="EMBL" id="TQV94155.1"/>
    </source>
</evidence>
<organism evidence="1 2">
    <name type="scientific">Cordyceps javanica</name>
    <dbReference type="NCBI Taxonomy" id="43265"/>
    <lineage>
        <taxon>Eukaryota</taxon>
        <taxon>Fungi</taxon>
        <taxon>Dikarya</taxon>
        <taxon>Ascomycota</taxon>
        <taxon>Pezizomycotina</taxon>
        <taxon>Sordariomycetes</taxon>
        <taxon>Hypocreomycetidae</taxon>
        <taxon>Hypocreales</taxon>
        <taxon>Cordycipitaceae</taxon>
        <taxon>Cordyceps</taxon>
    </lineage>
</organism>
<accession>A0A545UXF2</accession>
<dbReference type="EMBL" id="SPUK01000010">
    <property type="protein sequence ID" value="TQV94155.1"/>
    <property type="molecule type" value="Genomic_DNA"/>
</dbReference>
<reference evidence="1 2" key="1">
    <citation type="journal article" date="2019" name="Appl. Microbiol. Biotechnol.">
        <title>Genome sequence of Isaria javanica and comparative genome analysis insights into family S53 peptidase evolution in fungal entomopathogens.</title>
        <authorList>
            <person name="Lin R."/>
            <person name="Zhang X."/>
            <person name="Xin B."/>
            <person name="Zou M."/>
            <person name="Gao Y."/>
            <person name="Qin F."/>
            <person name="Hu Q."/>
            <person name="Xie B."/>
            <person name="Cheng X."/>
        </authorList>
    </citation>
    <scope>NUCLEOTIDE SEQUENCE [LARGE SCALE GENOMIC DNA]</scope>
    <source>
        <strain evidence="1 2">IJ1G</strain>
    </source>
</reference>
<proteinExistence type="predicted"/>
<comment type="caution">
    <text evidence="1">The sequence shown here is derived from an EMBL/GenBank/DDBJ whole genome shotgun (WGS) entry which is preliminary data.</text>
</comment>
<name>A0A545UXF2_9HYPO</name>
<evidence type="ECO:0000313" key="2">
    <source>
        <dbReference type="Proteomes" id="UP000315783"/>
    </source>
</evidence>
<protein>
    <submittedName>
        <fullName evidence="1">Uncharacterized protein</fullName>
    </submittedName>
</protein>
<keyword evidence="2" id="KW-1185">Reference proteome</keyword>
<gene>
    <name evidence="1" type="ORF">IF1G_07034</name>
</gene>
<sequence>MERLHAAGRPKFTHLLAHSVRISFVGISPLILMSNQISRPLADVFDPHANLGVARAPQKPRSRLAHNNHPLGAWTGTSEHSAIGIFATAALQLLKPSTDLSSYLLNCLGLDCYSPNNKVVNICAPTANKTATLLQHLVSPTPSDLQLNSSPATTTLVWLAARSRLQSTFGPQAFALGRPLQLFSYPQPPMAQFAWQGFPERKFPAL</sequence>
<dbReference type="Proteomes" id="UP000315783">
    <property type="component" value="Unassembled WGS sequence"/>
</dbReference>